<evidence type="ECO:0000259" key="1">
    <source>
        <dbReference type="Pfam" id="PF01883"/>
    </source>
</evidence>
<gene>
    <name evidence="2" type="ORF">METZ01_LOCUS337177</name>
</gene>
<evidence type="ECO:0000313" key="2">
    <source>
        <dbReference type="EMBL" id="SVC84323.1"/>
    </source>
</evidence>
<dbReference type="InterPro" id="IPR002744">
    <property type="entry name" value="MIP18-like"/>
</dbReference>
<proteinExistence type="predicted"/>
<dbReference type="Gene3D" id="3.30.300.130">
    <property type="entry name" value="Fe-S cluster assembly (FSCA)"/>
    <property type="match status" value="1"/>
</dbReference>
<dbReference type="PANTHER" id="PTHR42831">
    <property type="entry name" value="FE-S PROTEIN MATURATION AUXILIARY FACTOR YITW"/>
    <property type="match status" value="1"/>
</dbReference>
<name>A0A382QFK8_9ZZZZ</name>
<dbReference type="InterPro" id="IPR052339">
    <property type="entry name" value="Fe-S_Maturation_MIP18"/>
</dbReference>
<organism evidence="2">
    <name type="scientific">marine metagenome</name>
    <dbReference type="NCBI Taxonomy" id="408172"/>
    <lineage>
        <taxon>unclassified sequences</taxon>
        <taxon>metagenomes</taxon>
        <taxon>ecological metagenomes</taxon>
    </lineage>
</organism>
<feature type="non-terminal residue" evidence="2">
    <location>
        <position position="81"/>
    </location>
</feature>
<dbReference type="PANTHER" id="PTHR42831:SF1">
    <property type="entry name" value="FE-S PROTEIN MATURATION AUXILIARY FACTOR YITW"/>
    <property type="match status" value="1"/>
</dbReference>
<reference evidence="2" key="1">
    <citation type="submission" date="2018-05" db="EMBL/GenBank/DDBJ databases">
        <authorList>
            <person name="Lanie J.A."/>
            <person name="Ng W.-L."/>
            <person name="Kazmierczak K.M."/>
            <person name="Andrzejewski T.M."/>
            <person name="Davidsen T.M."/>
            <person name="Wayne K.J."/>
            <person name="Tettelin H."/>
            <person name="Glass J.I."/>
            <person name="Rusch D."/>
            <person name="Podicherti R."/>
            <person name="Tsui H.-C.T."/>
            <person name="Winkler M.E."/>
        </authorList>
    </citation>
    <scope>NUCLEOTIDE SEQUENCE</scope>
</reference>
<accession>A0A382QFK8</accession>
<protein>
    <recommendedName>
        <fullName evidence="1">MIP18 family-like domain-containing protein</fullName>
    </recommendedName>
</protein>
<sequence length="81" mass="9105">VQDPELHQDIVSLQMVKDIEIEETKITVTIELTTPACPLRETIENDIREVLIPLDGVETVALEWTAQVKASVPREGQKVIE</sequence>
<dbReference type="SUPFAM" id="SSF117916">
    <property type="entry name" value="Fe-S cluster assembly (FSCA) domain-like"/>
    <property type="match status" value="1"/>
</dbReference>
<dbReference type="AlphaFoldDB" id="A0A382QFK8"/>
<dbReference type="Pfam" id="PF01883">
    <property type="entry name" value="FeS_assembly_P"/>
    <property type="match status" value="1"/>
</dbReference>
<dbReference type="InterPro" id="IPR034904">
    <property type="entry name" value="FSCA_dom_sf"/>
</dbReference>
<dbReference type="EMBL" id="UINC01114185">
    <property type="protein sequence ID" value="SVC84323.1"/>
    <property type="molecule type" value="Genomic_DNA"/>
</dbReference>
<feature type="domain" description="MIP18 family-like" evidence="1">
    <location>
        <begin position="1"/>
        <end position="61"/>
    </location>
</feature>
<feature type="non-terminal residue" evidence="2">
    <location>
        <position position="1"/>
    </location>
</feature>